<keyword evidence="1" id="KW-0812">Transmembrane</keyword>
<protein>
    <submittedName>
        <fullName evidence="2">EamA family transporter</fullName>
    </submittedName>
</protein>
<organism evidence="2 3">
    <name type="scientific">Denitrificimonas caeni</name>
    <dbReference type="NCBI Taxonomy" id="521720"/>
    <lineage>
        <taxon>Bacteria</taxon>
        <taxon>Pseudomonadati</taxon>
        <taxon>Pseudomonadota</taxon>
        <taxon>Gammaproteobacteria</taxon>
        <taxon>Pseudomonadales</taxon>
        <taxon>Pseudomonadaceae</taxon>
        <taxon>Denitrificimonas</taxon>
    </lineage>
</organism>
<dbReference type="AlphaFoldDB" id="A0AAE9VLK6"/>
<dbReference type="InterPro" id="IPR037185">
    <property type="entry name" value="EmrE-like"/>
</dbReference>
<evidence type="ECO:0000256" key="1">
    <source>
        <dbReference type="SAM" id="Phobius"/>
    </source>
</evidence>
<evidence type="ECO:0000313" key="3">
    <source>
        <dbReference type="Proteomes" id="UP001212189"/>
    </source>
</evidence>
<dbReference type="EMBL" id="CP114976">
    <property type="protein sequence ID" value="WBE24300.1"/>
    <property type="molecule type" value="Genomic_DNA"/>
</dbReference>
<feature type="transmembrane region" description="Helical" evidence="1">
    <location>
        <begin position="99"/>
        <end position="116"/>
    </location>
</feature>
<feature type="transmembrane region" description="Helical" evidence="1">
    <location>
        <begin position="65"/>
        <end position="87"/>
    </location>
</feature>
<evidence type="ECO:0000313" key="2">
    <source>
        <dbReference type="EMBL" id="WBE24300.1"/>
    </source>
</evidence>
<keyword evidence="3" id="KW-1185">Reference proteome</keyword>
<sequence>MPYVLLAIAAVMFGLYNVFIKLSADHIQAVLGAVILQFVAAFLGLGLLLYFKYADSVVLNVTPRGVSLAVLAGVAIGIVEILTFVIYARGVDVAVGNPLIVGGSLIVTTGIGWLFLREVLNPWQVAAVLSIVTGVLVLAWQAGR</sequence>
<reference evidence="2 3" key="1">
    <citation type="submission" date="2022-12" db="EMBL/GenBank/DDBJ databases">
        <title>Coexistence and Characterization of a Novel Tigecycline Resistance gene tet(X) variant and blaNDM-1 in a Pseudomonas caeni Isolate of Chicken Origin.</title>
        <authorList>
            <person name="Lu X."/>
            <person name="Zhang L."/>
            <person name="Li R."/>
            <person name="Wang Z."/>
        </authorList>
    </citation>
    <scope>NUCLEOTIDE SEQUENCE [LARGE SCALE GENOMIC DNA]</scope>
    <source>
        <strain evidence="2 3">CE14</strain>
    </source>
</reference>
<keyword evidence="1" id="KW-0472">Membrane</keyword>
<dbReference type="RefSeq" id="WP_269817242.1">
    <property type="nucleotide sequence ID" value="NZ_CP114976.1"/>
</dbReference>
<accession>A0AAE9VLK6</accession>
<dbReference type="SUPFAM" id="SSF103481">
    <property type="entry name" value="Multidrug resistance efflux transporter EmrE"/>
    <property type="match status" value="1"/>
</dbReference>
<dbReference type="Proteomes" id="UP001212189">
    <property type="component" value="Chromosome"/>
</dbReference>
<dbReference type="KEGG" id="dce:O6P33_07890"/>
<keyword evidence="1" id="KW-1133">Transmembrane helix</keyword>
<feature type="transmembrane region" description="Helical" evidence="1">
    <location>
        <begin position="31"/>
        <end position="53"/>
    </location>
</feature>
<proteinExistence type="predicted"/>
<feature type="transmembrane region" description="Helical" evidence="1">
    <location>
        <begin position="6"/>
        <end position="24"/>
    </location>
</feature>
<gene>
    <name evidence="2" type="ORF">O6P33_07890</name>
</gene>
<name>A0AAE9VLK6_9GAMM</name>
<feature type="transmembrane region" description="Helical" evidence="1">
    <location>
        <begin position="122"/>
        <end position="140"/>
    </location>
</feature>